<keyword evidence="2" id="KW-1185">Reference proteome</keyword>
<sequence>MSNRIGIVASALTEKAKGASFFTIRKGGAGWDLHFQSRFAVQHNKEVQNGSACTFGRPGQRVVLEADGRDGKRTLRLSQDGQTQPTFFSRIPVPFRFAIYLEGTENAVSI</sequence>
<comment type="caution">
    <text evidence="1">The sequence shown here is derived from an EMBL/GenBank/DDBJ whole genome shotgun (WGS) entry which is preliminary data.</text>
</comment>
<gene>
    <name evidence="1" type="ORF">BLNAU_20171</name>
</gene>
<accession>A0ABQ9X026</accession>
<name>A0ABQ9X026_9EUKA</name>
<reference evidence="1 2" key="1">
    <citation type="journal article" date="2022" name="bioRxiv">
        <title>Genomics of Preaxostyla Flagellates Illuminates Evolutionary Transitions and the Path Towards Mitochondrial Loss.</title>
        <authorList>
            <person name="Novak L.V.F."/>
            <person name="Treitli S.C."/>
            <person name="Pyrih J."/>
            <person name="Halakuc P."/>
            <person name="Pipaliya S.V."/>
            <person name="Vacek V."/>
            <person name="Brzon O."/>
            <person name="Soukal P."/>
            <person name="Eme L."/>
            <person name="Dacks J.B."/>
            <person name="Karnkowska A."/>
            <person name="Elias M."/>
            <person name="Hampl V."/>
        </authorList>
    </citation>
    <scope>NUCLEOTIDE SEQUENCE [LARGE SCALE GENOMIC DNA]</scope>
    <source>
        <strain evidence="1">NAU3</strain>
        <tissue evidence="1">Gut</tissue>
    </source>
</reference>
<proteinExistence type="predicted"/>
<organism evidence="1 2">
    <name type="scientific">Blattamonas nauphoetae</name>
    <dbReference type="NCBI Taxonomy" id="2049346"/>
    <lineage>
        <taxon>Eukaryota</taxon>
        <taxon>Metamonada</taxon>
        <taxon>Preaxostyla</taxon>
        <taxon>Oxymonadida</taxon>
        <taxon>Blattamonas</taxon>
    </lineage>
</organism>
<protein>
    <submittedName>
        <fullName evidence="1">Uncharacterized protein</fullName>
    </submittedName>
</protein>
<dbReference type="Proteomes" id="UP001281761">
    <property type="component" value="Unassembled WGS sequence"/>
</dbReference>
<evidence type="ECO:0000313" key="2">
    <source>
        <dbReference type="Proteomes" id="UP001281761"/>
    </source>
</evidence>
<evidence type="ECO:0000313" key="1">
    <source>
        <dbReference type="EMBL" id="KAK2944928.1"/>
    </source>
</evidence>
<dbReference type="EMBL" id="JARBJD010000279">
    <property type="protein sequence ID" value="KAK2944928.1"/>
    <property type="molecule type" value="Genomic_DNA"/>
</dbReference>